<dbReference type="EMBL" id="CADCUO010000192">
    <property type="protein sequence ID" value="CAA9410897.1"/>
    <property type="molecule type" value="Genomic_DNA"/>
</dbReference>
<dbReference type="GO" id="GO:0016491">
    <property type="term" value="F:oxidoreductase activity"/>
    <property type="evidence" value="ECO:0007669"/>
    <property type="project" value="UniProtKB-KW"/>
</dbReference>
<gene>
    <name evidence="3" type="ORF">AVDCRST_MAG75-2745</name>
</gene>
<comment type="similarity">
    <text evidence="1">Belongs to the short-chain dehydrogenases/reductases (SDR) family.</text>
</comment>
<dbReference type="Pfam" id="PF00106">
    <property type="entry name" value="adh_short"/>
    <property type="match status" value="1"/>
</dbReference>
<evidence type="ECO:0000313" key="3">
    <source>
        <dbReference type="EMBL" id="CAA9410897.1"/>
    </source>
</evidence>
<dbReference type="GO" id="GO:0016020">
    <property type="term" value="C:membrane"/>
    <property type="evidence" value="ECO:0007669"/>
    <property type="project" value="TreeGrafter"/>
</dbReference>
<dbReference type="PANTHER" id="PTHR44196:SF1">
    <property type="entry name" value="DEHYDROGENASE_REDUCTASE SDR FAMILY MEMBER 7B"/>
    <property type="match status" value="1"/>
</dbReference>
<dbReference type="SUPFAM" id="SSF51735">
    <property type="entry name" value="NAD(P)-binding Rossmann-fold domains"/>
    <property type="match status" value="1"/>
</dbReference>
<dbReference type="InterPro" id="IPR002347">
    <property type="entry name" value="SDR_fam"/>
</dbReference>
<accession>A0A6J4PCP2</accession>
<proteinExistence type="inferred from homology"/>
<dbReference type="InterPro" id="IPR036291">
    <property type="entry name" value="NAD(P)-bd_dom_sf"/>
</dbReference>
<dbReference type="PRINTS" id="PR00081">
    <property type="entry name" value="GDHRDH"/>
</dbReference>
<name>A0A6J4PCP2_9ACTN</name>
<reference evidence="3" key="1">
    <citation type="submission" date="2020-02" db="EMBL/GenBank/DDBJ databases">
        <authorList>
            <person name="Meier V. D."/>
        </authorList>
    </citation>
    <scope>NUCLEOTIDE SEQUENCE</scope>
    <source>
        <strain evidence="3">AVDCRST_MAG75</strain>
    </source>
</reference>
<evidence type="ECO:0008006" key="4">
    <source>
        <dbReference type="Google" id="ProtNLM"/>
    </source>
</evidence>
<organism evidence="3">
    <name type="scientific">uncultured Propionibacteriaceae bacterium</name>
    <dbReference type="NCBI Taxonomy" id="257457"/>
    <lineage>
        <taxon>Bacteria</taxon>
        <taxon>Bacillati</taxon>
        <taxon>Actinomycetota</taxon>
        <taxon>Actinomycetes</taxon>
        <taxon>Propionibacteriales</taxon>
        <taxon>Propionibacteriaceae</taxon>
        <taxon>environmental samples</taxon>
    </lineage>
</organism>
<dbReference type="AlphaFoldDB" id="A0A6J4PCP2"/>
<evidence type="ECO:0000256" key="2">
    <source>
        <dbReference type="ARBA" id="ARBA00023002"/>
    </source>
</evidence>
<keyword evidence="2" id="KW-0560">Oxidoreductase</keyword>
<sequence>MLPPHALVVGASSEIGTAIAVELATQGYDLSLWGRDRQRLQAAAAMCPVTQRSPAVDQVDVTDAQLVERTIEEVADRGPLRAVVFAAGLFDWAPADEADPASWARLFDVNLTSAAVLTRLVLPHLLAAAPSALIYIGSGAGHQKFANNAAYVASKHGLAGLAGAVFLDVRDRDVKVSLISPGLVAAGAGALSPAGQARPEQLLAAEDVAAAVRFVVTFPARGCPTEIHLQPQRNPN</sequence>
<dbReference type="CDD" id="cd05233">
    <property type="entry name" value="SDR_c"/>
    <property type="match status" value="1"/>
</dbReference>
<protein>
    <recommendedName>
        <fullName evidence="4">Short-chain dehydrogenase/reductase SDR</fullName>
    </recommendedName>
</protein>
<evidence type="ECO:0000256" key="1">
    <source>
        <dbReference type="ARBA" id="ARBA00006484"/>
    </source>
</evidence>
<dbReference type="Gene3D" id="3.40.50.720">
    <property type="entry name" value="NAD(P)-binding Rossmann-like Domain"/>
    <property type="match status" value="1"/>
</dbReference>
<dbReference type="PANTHER" id="PTHR44196">
    <property type="entry name" value="DEHYDROGENASE/REDUCTASE SDR FAMILY MEMBER 7B"/>
    <property type="match status" value="1"/>
</dbReference>